<accession>A0ACC2CDT7</accession>
<protein>
    <submittedName>
        <fullName evidence="1">Uncharacterized protein</fullName>
    </submittedName>
</protein>
<dbReference type="EMBL" id="CM055101">
    <property type="protein sequence ID" value="KAJ7540168.1"/>
    <property type="molecule type" value="Genomic_DNA"/>
</dbReference>
<keyword evidence="2" id="KW-1185">Reference proteome</keyword>
<sequence>MAAVALCPRAPLLLCISEPASFGHSSSSSSSSWNSTFPYKFSFNLSAISACFCIKAGGLLQQSKVSKGRGAPSNNSLRVSVSQASLTHEFHSAHPLLFLGFHLQPCRDRCNNKSRKWQVMASGWSEAEGADSSQENDNGGVVEFKSISDFTRFCDKDKDGAELQTAVISYCRPFPPKPFPLSLFQPTQQVDLVAAVHIADKEYFAALQKELASYNCVLYEMVADKNSGWHKTKNGKLKWRPKRQSGRNHGFNIIALIQRLMARLLQLEFQLECIDYQADNWYHADLDYETFRNLQQERGENFLTFARDLTAISKKTLSRSTINRADLDPLRLKLLWAARVLPMPLLGSFLIEGVCAPSNAPLFKSPEMKALFNLDLAAATKLFLAKNLTLESNDVAAAVIENSVIIGERNKIAMQEFEKALKDGHKKIAIFYGSGHLPDMDRRLQQQFGFVPTKVQWQTAWSITGRKISVQAGISSLLKTLADVSGWPLNRYQTVAILLFSVILAVDLWFWELFFSTCREYTQQFIGAIVPILDKGWTW</sequence>
<dbReference type="Proteomes" id="UP001162992">
    <property type="component" value="Chromosome 10"/>
</dbReference>
<proteinExistence type="predicted"/>
<name>A0ACC2CDT7_DIPCM</name>
<evidence type="ECO:0000313" key="2">
    <source>
        <dbReference type="Proteomes" id="UP001162992"/>
    </source>
</evidence>
<gene>
    <name evidence="1" type="ORF">O6H91_10G003700</name>
</gene>
<organism evidence="1 2">
    <name type="scientific">Diphasiastrum complanatum</name>
    <name type="common">Issler's clubmoss</name>
    <name type="synonym">Lycopodium complanatum</name>
    <dbReference type="NCBI Taxonomy" id="34168"/>
    <lineage>
        <taxon>Eukaryota</taxon>
        <taxon>Viridiplantae</taxon>
        <taxon>Streptophyta</taxon>
        <taxon>Embryophyta</taxon>
        <taxon>Tracheophyta</taxon>
        <taxon>Lycopodiopsida</taxon>
        <taxon>Lycopodiales</taxon>
        <taxon>Lycopodiaceae</taxon>
        <taxon>Lycopodioideae</taxon>
        <taxon>Diphasiastrum</taxon>
    </lineage>
</organism>
<reference evidence="2" key="1">
    <citation type="journal article" date="2024" name="Proc. Natl. Acad. Sci. U.S.A.">
        <title>Extraordinary preservation of gene collinearity over three hundred million years revealed in homosporous lycophytes.</title>
        <authorList>
            <person name="Li C."/>
            <person name="Wickell D."/>
            <person name="Kuo L.Y."/>
            <person name="Chen X."/>
            <person name="Nie B."/>
            <person name="Liao X."/>
            <person name="Peng D."/>
            <person name="Ji J."/>
            <person name="Jenkins J."/>
            <person name="Williams M."/>
            <person name="Shu S."/>
            <person name="Plott C."/>
            <person name="Barry K."/>
            <person name="Rajasekar S."/>
            <person name="Grimwood J."/>
            <person name="Han X."/>
            <person name="Sun S."/>
            <person name="Hou Z."/>
            <person name="He W."/>
            <person name="Dai G."/>
            <person name="Sun C."/>
            <person name="Schmutz J."/>
            <person name="Leebens-Mack J.H."/>
            <person name="Li F.W."/>
            <person name="Wang L."/>
        </authorList>
    </citation>
    <scope>NUCLEOTIDE SEQUENCE [LARGE SCALE GENOMIC DNA]</scope>
    <source>
        <strain evidence="2">cv. PW_Plant_1</strain>
    </source>
</reference>
<comment type="caution">
    <text evidence="1">The sequence shown here is derived from an EMBL/GenBank/DDBJ whole genome shotgun (WGS) entry which is preliminary data.</text>
</comment>
<evidence type="ECO:0000313" key="1">
    <source>
        <dbReference type="EMBL" id="KAJ7540168.1"/>
    </source>
</evidence>